<evidence type="ECO:0000256" key="5">
    <source>
        <dbReference type="ARBA" id="ARBA00022989"/>
    </source>
</evidence>
<keyword evidence="6 7" id="KW-0472">Membrane</keyword>
<dbReference type="Gene3D" id="1.20.1540.10">
    <property type="entry name" value="Rhomboid-like"/>
    <property type="match status" value="1"/>
</dbReference>
<feature type="transmembrane region" description="Helical" evidence="7">
    <location>
        <begin position="167"/>
        <end position="189"/>
    </location>
</feature>
<dbReference type="Pfam" id="PF01694">
    <property type="entry name" value="Rhomboid"/>
    <property type="match status" value="1"/>
</dbReference>
<evidence type="ECO:0000259" key="8">
    <source>
        <dbReference type="Pfam" id="PF01694"/>
    </source>
</evidence>
<organism evidence="9 10">
    <name type="scientific">Perkinsus chesapeaki</name>
    <name type="common">Clam parasite</name>
    <name type="synonym">Perkinsus andrewsi</name>
    <dbReference type="NCBI Taxonomy" id="330153"/>
    <lineage>
        <taxon>Eukaryota</taxon>
        <taxon>Sar</taxon>
        <taxon>Alveolata</taxon>
        <taxon>Perkinsozoa</taxon>
        <taxon>Perkinsea</taxon>
        <taxon>Perkinsida</taxon>
        <taxon>Perkinsidae</taxon>
        <taxon>Perkinsus</taxon>
    </lineage>
</organism>
<comment type="subcellular location">
    <subcellularLocation>
        <location evidence="1">Membrane</location>
        <topology evidence="1">Multi-pass membrane protein</topology>
    </subcellularLocation>
</comment>
<dbReference type="InterPro" id="IPR050925">
    <property type="entry name" value="Rhomboid_protease_S54"/>
</dbReference>
<reference evidence="9 10" key="1">
    <citation type="submission" date="2020-04" db="EMBL/GenBank/DDBJ databases">
        <title>Perkinsus chesapeaki whole genome sequence.</title>
        <authorList>
            <person name="Bogema D.R."/>
        </authorList>
    </citation>
    <scope>NUCLEOTIDE SEQUENCE [LARGE SCALE GENOMIC DNA]</scope>
    <source>
        <strain evidence="9">ATCC PRA-425</strain>
    </source>
</reference>
<gene>
    <name evidence="9" type="ORF">FOL47_005253</name>
</gene>
<dbReference type="Proteomes" id="UP000591131">
    <property type="component" value="Unassembled WGS sequence"/>
</dbReference>
<keyword evidence="5 7" id="KW-1133">Transmembrane helix</keyword>
<feature type="transmembrane region" description="Helical" evidence="7">
    <location>
        <begin position="55"/>
        <end position="76"/>
    </location>
</feature>
<dbReference type="GO" id="GO:0004252">
    <property type="term" value="F:serine-type endopeptidase activity"/>
    <property type="evidence" value="ECO:0007669"/>
    <property type="project" value="InterPro"/>
</dbReference>
<feature type="domain" description="Peptidase S54 rhomboid" evidence="8">
    <location>
        <begin position="95"/>
        <end position="269"/>
    </location>
</feature>
<feature type="transmembrane region" description="Helical" evidence="7">
    <location>
        <begin position="97"/>
        <end position="123"/>
    </location>
</feature>
<dbReference type="AlphaFoldDB" id="A0A7J6LY98"/>
<evidence type="ECO:0000256" key="2">
    <source>
        <dbReference type="ARBA" id="ARBA00009045"/>
    </source>
</evidence>
<dbReference type="PANTHER" id="PTHR43731:SF14">
    <property type="entry name" value="PRESENILIN-ASSOCIATED RHOMBOID-LIKE PROTEIN, MITOCHONDRIAL"/>
    <property type="match status" value="1"/>
</dbReference>
<keyword evidence="10" id="KW-1185">Reference proteome</keyword>
<evidence type="ECO:0000313" key="9">
    <source>
        <dbReference type="EMBL" id="KAF4664184.1"/>
    </source>
</evidence>
<evidence type="ECO:0000313" key="10">
    <source>
        <dbReference type="Proteomes" id="UP000591131"/>
    </source>
</evidence>
<dbReference type="EMBL" id="JAAPAO010000294">
    <property type="protein sequence ID" value="KAF4664184.1"/>
    <property type="molecule type" value="Genomic_DNA"/>
</dbReference>
<comment type="caution">
    <text evidence="9">The sequence shown here is derived from an EMBL/GenBank/DDBJ whole genome shotgun (WGS) entry which is preliminary data.</text>
</comment>
<dbReference type="PANTHER" id="PTHR43731">
    <property type="entry name" value="RHOMBOID PROTEASE"/>
    <property type="match status" value="1"/>
</dbReference>
<accession>A0A7J6LY98</accession>
<dbReference type="GO" id="GO:0016020">
    <property type="term" value="C:membrane"/>
    <property type="evidence" value="ECO:0007669"/>
    <property type="project" value="UniProtKB-SubCell"/>
</dbReference>
<proteinExistence type="inferred from homology"/>
<evidence type="ECO:0000256" key="4">
    <source>
        <dbReference type="ARBA" id="ARBA00022801"/>
    </source>
</evidence>
<keyword evidence="3 7" id="KW-0812">Transmembrane</keyword>
<evidence type="ECO:0000256" key="6">
    <source>
        <dbReference type="ARBA" id="ARBA00023136"/>
    </source>
</evidence>
<keyword evidence="4" id="KW-0378">Hydrolase</keyword>
<dbReference type="InterPro" id="IPR035952">
    <property type="entry name" value="Rhomboid-like_sf"/>
</dbReference>
<evidence type="ECO:0000256" key="7">
    <source>
        <dbReference type="SAM" id="Phobius"/>
    </source>
</evidence>
<dbReference type="InterPro" id="IPR022764">
    <property type="entry name" value="Peptidase_S54_rhomboid_dom"/>
</dbReference>
<comment type="similarity">
    <text evidence="2">Belongs to the peptidase S54 family.</text>
</comment>
<dbReference type="SUPFAM" id="SSF144091">
    <property type="entry name" value="Rhomboid-like"/>
    <property type="match status" value="1"/>
</dbReference>
<protein>
    <recommendedName>
        <fullName evidence="8">Peptidase S54 rhomboid domain-containing protein</fullName>
    </recommendedName>
</protein>
<evidence type="ECO:0000256" key="3">
    <source>
        <dbReference type="ARBA" id="ARBA00022692"/>
    </source>
</evidence>
<name>A0A7J6LY98_PERCH</name>
<sequence>METPPSRGVISKVDRLEQQRLTALQRLQPVFRSPVGVGASEWKYKYKRWINDKTAYPVTWTMLVLAGMTYLLWGFLPPRFMNRNFTVSRENLMHGRFHTLLTASLSHTSFTHLLVNSFVVFIYGTQLEKLLGGAALIRIAMISAIAGSLGHVLTASDRRDAAVGGSGIAFGLLTASCLLEPNLTVYIWGMWPITQKKLLAGAVSRISDSSELGSNPTHHPQVLALEAIWAFASLGESQAGGRGGLMSHSPGVSHSAHLLGAASAPLALYWLRWFAKIR</sequence>
<dbReference type="OrthoDB" id="366411at2759"/>
<evidence type="ECO:0000256" key="1">
    <source>
        <dbReference type="ARBA" id="ARBA00004141"/>
    </source>
</evidence>
<feature type="transmembrane region" description="Helical" evidence="7">
    <location>
        <begin position="135"/>
        <end position="155"/>
    </location>
</feature>